<comment type="caution">
    <text evidence="3">The sequence shown here is derived from an EMBL/GenBank/DDBJ whole genome shotgun (WGS) entry which is preliminary data.</text>
</comment>
<dbReference type="Pfam" id="PF19964">
    <property type="entry name" value="EAD11"/>
    <property type="match status" value="1"/>
</dbReference>
<feature type="domain" description="Effector-associated" evidence="2">
    <location>
        <begin position="202"/>
        <end position="278"/>
    </location>
</feature>
<evidence type="ECO:0000259" key="1">
    <source>
        <dbReference type="Pfam" id="PF12770"/>
    </source>
</evidence>
<evidence type="ECO:0000259" key="2">
    <source>
        <dbReference type="Pfam" id="PF19964"/>
    </source>
</evidence>
<dbReference type="Proteomes" id="UP000316238">
    <property type="component" value="Unassembled WGS sequence"/>
</dbReference>
<reference evidence="3" key="1">
    <citation type="submission" date="2017-07" db="EMBL/GenBank/DDBJ databases">
        <title>The cable genome - Insights into the physiology and evolution of filamentous bacteria capable of sulfide oxidation via long distance electron transfer.</title>
        <authorList>
            <person name="Thorup C."/>
            <person name="Bjerg J.T."/>
            <person name="Schreiber L."/>
            <person name="Nielsen L.P."/>
            <person name="Kjeldsen K.U."/>
            <person name="Boesen T."/>
            <person name="Boggild A."/>
            <person name="Meysman F."/>
            <person name="Geelhoed J."/>
            <person name="Schramm A."/>
        </authorList>
    </citation>
    <scope>NUCLEOTIDE SEQUENCE [LARGE SCALE GENOMIC DNA]</scope>
    <source>
        <strain evidence="3">GS</strain>
    </source>
</reference>
<dbReference type="AlphaFoldDB" id="A0A521G136"/>
<keyword evidence="4" id="KW-1185">Reference proteome</keyword>
<dbReference type="Pfam" id="PF12770">
    <property type="entry name" value="CHAT"/>
    <property type="match status" value="1"/>
</dbReference>
<organism evidence="3 4">
    <name type="scientific">Candidatus Electronema aureum</name>
    <dbReference type="NCBI Taxonomy" id="2005002"/>
    <lineage>
        <taxon>Bacteria</taxon>
        <taxon>Pseudomonadati</taxon>
        <taxon>Thermodesulfobacteriota</taxon>
        <taxon>Desulfobulbia</taxon>
        <taxon>Desulfobulbales</taxon>
        <taxon>Desulfobulbaceae</taxon>
        <taxon>Candidatus Electronema</taxon>
    </lineage>
</organism>
<protein>
    <submittedName>
        <fullName evidence="3">CHAT domain-containing protein</fullName>
    </submittedName>
</protein>
<proteinExistence type="predicted"/>
<feature type="domain" description="CHAT" evidence="1">
    <location>
        <begin position="21"/>
        <end position="162"/>
    </location>
</feature>
<dbReference type="EMBL" id="NQJD01000018">
    <property type="protein sequence ID" value="TAA74744.1"/>
    <property type="molecule type" value="Genomic_DNA"/>
</dbReference>
<accession>A0A521G136</accession>
<sequence>MGQTVILFLAANPDGTVCLRVDREIKKIEQGLRVAEQRDCFVFKTCQAVTVPDLRRAMQQHRPQIVHFSGHGDGAAGLCFESGQGKIQFVQDEALAAFFSMFSAEVRCVVLNACYSEVQAEAIARHVDYVIGMSDSITDQAAIAFSVAFYESLGNSESIESAYKFACAEIALLGLKEEHIPKLIRRHAAEERNIVQPFVKSEIEHIQRLVAEDKLEKALAEFLIFAASADAEIKQEVIVHQAALAKAGKERRKGLMDTDKEEQMRNKVRYALLELLNEQAARQFEN</sequence>
<name>A0A521G136_9BACT</name>
<gene>
    <name evidence="3" type="ORF">CDV28_11818</name>
</gene>
<dbReference type="InterPro" id="IPR045439">
    <property type="entry name" value="EAD11"/>
</dbReference>
<evidence type="ECO:0000313" key="3">
    <source>
        <dbReference type="EMBL" id="TAA74744.1"/>
    </source>
</evidence>
<dbReference type="InterPro" id="IPR024983">
    <property type="entry name" value="CHAT_dom"/>
</dbReference>
<evidence type="ECO:0000313" key="4">
    <source>
        <dbReference type="Proteomes" id="UP000316238"/>
    </source>
</evidence>